<dbReference type="InterPro" id="IPR003593">
    <property type="entry name" value="AAA+_ATPase"/>
</dbReference>
<sequence>MNDETPKLREEGFGPSNAIKYCVEYRDRSTYNLVHSYETKGIDIDSELSFQSPNSTVFEIITTFFTSPADTKKYANGSSENLPPAASSKALVCMRIMSKAIINALHTVVEYYPGQDLTGDVFVIEKPYAILIHHETELARYREQVASRASDELCVRERDADRHLGVLQDFLAEHCMPAVRIERSRNIISRETYDMKWLTLKPGSTIMLRYGTTTERRGVIVHSLIDKGVRLDLLIWSLTFNGLFLGRHLETVTIAKFDGERSMQEIPIDIYQRPRTKKISYMIERGERFWSLLQKQCKHYKGKTIDFPYNEIDGLVMADMEAYYSENPRMRPELNLGSYKDTQNWVTDCTCAVCRGRKSMNKSRRNVVFEGSDNITLDLYDGLDDHQYFLCPFEIWSFIFRTRTWESLHVDNFEEPHHEEDMIENLVMDPVRANTLKALAKSFIRTDRHGKKSQREPWTADFVKEKGHGLTFLLHGKPGVGKTCTAECIAGFTNRPLMVLTSSDIGTDPRQIEYNLTKYFKTAKSWGAVLLIDEADVFMEQRSSDDLKRNSLVAGEVGKFDDAFISRIHVQLYYPDFTESDRRKIWQTFIDKLERERGDYIRLNIDAKEYLDGKELKSVKWNGREIRNAFQTAVSLAEYDAIPDKEGDKILLTDKHLRAVVEMSRDFKNYLTELHVGDEAKRAARKRERLDDYNGVGQQQ</sequence>
<name>A0A9P4HYB2_9PEZI</name>
<dbReference type="InterPro" id="IPR056599">
    <property type="entry name" value="AAA_lid_fung"/>
</dbReference>
<dbReference type="Gene3D" id="3.40.50.300">
    <property type="entry name" value="P-loop containing nucleotide triphosphate hydrolases"/>
    <property type="match status" value="1"/>
</dbReference>
<accession>A0A9P4HYB2</accession>
<dbReference type="PANTHER" id="PTHR46411">
    <property type="entry name" value="FAMILY ATPASE, PUTATIVE-RELATED"/>
    <property type="match status" value="1"/>
</dbReference>
<dbReference type="AlphaFoldDB" id="A0A9P4HYB2"/>
<evidence type="ECO:0000313" key="3">
    <source>
        <dbReference type="Proteomes" id="UP000799776"/>
    </source>
</evidence>
<feature type="domain" description="AAA+ ATPase" evidence="1">
    <location>
        <begin position="468"/>
        <end position="578"/>
    </location>
</feature>
<gene>
    <name evidence="2" type="ORF">K490DRAFT_32941</name>
</gene>
<evidence type="ECO:0000259" key="1">
    <source>
        <dbReference type="SMART" id="SM00382"/>
    </source>
</evidence>
<comment type="caution">
    <text evidence="2">The sequence shown here is derived from an EMBL/GenBank/DDBJ whole genome shotgun (WGS) entry which is preliminary data.</text>
</comment>
<proteinExistence type="predicted"/>
<dbReference type="SMART" id="SM00382">
    <property type="entry name" value="AAA"/>
    <property type="match status" value="1"/>
</dbReference>
<dbReference type="InterPro" id="IPR027417">
    <property type="entry name" value="P-loop_NTPase"/>
</dbReference>
<dbReference type="InterPro" id="IPR054289">
    <property type="entry name" value="DUF7025"/>
</dbReference>
<dbReference type="PANTHER" id="PTHR46411:SF4">
    <property type="entry name" value="AAA+ ATPASE DOMAIN-CONTAINING PROTEIN"/>
    <property type="match status" value="1"/>
</dbReference>
<dbReference type="GO" id="GO:0005524">
    <property type="term" value="F:ATP binding"/>
    <property type="evidence" value="ECO:0007669"/>
    <property type="project" value="InterPro"/>
</dbReference>
<keyword evidence="3" id="KW-1185">Reference proteome</keyword>
<protein>
    <recommendedName>
        <fullName evidence="1">AAA+ ATPase domain-containing protein</fullName>
    </recommendedName>
</protein>
<organism evidence="2 3">
    <name type="scientific">Saccharata proteae CBS 121410</name>
    <dbReference type="NCBI Taxonomy" id="1314787"/>
    <lineage>
        <taxon>Eukaryota</taxon>
        <taxon>Fungi</taxon>
        <taxon>Dikarya</taxon>
        <taxon>Ascomycota</taxon>
        <taxon>Pezizomycotina</taxon>
        <taxon>Dothideomycetes</taxon>
        <taxon>Dothideomycetes incertae sedis</taxon>
        <taxon>Botryosphaeriales</taxon>
        <taxon>Saccharataceae</taxon>
        <taxon>Saccharata</taxon>
    </lineage>
</organism>
<dbReference type="Pfam" id="PF22942">
    <property type="entry name" value="DUF7025"/>
    <property type="match status" value="1"/>
</dbReference>
<dbReference type="GO" id="GO:0016887">
    <property type="term" value="F:ATP hydrolysis activity"/>
    <property type="evidence" value="ECO:0007669"/>
    <property type="project" value="InterPro"/>
</dbReference>
<dbReference type="Pfam" id="PF23232">
    <property type="entry name" value="AAA_lid_13"/>
    <property type="match status" value="1"/>
</dbReference>
<dbReference type="Proteomes" id="UP000799776">
    <property type="component" value="Unassembled WGS sequence"/>
</dbReference>
<dbReference type="SUPFAM" id="SSF52540">
    <property type="entry name" value="P-loop containing nucleoside triphosphate hydrolases"/>
    <property type="match status" value="1"/>
</dbReference>
<dbReference type="EMBL" id="ML978711">
    <property type="protein sequence ID" value="KAF2091476.1"/>
    <property type="molecule type" value="Genomic_DNA"/>
</dbReference>
<dbReference type="OrthoDB" id="10042665at2759"/>
<evidence type="ECO:0000313" key="2">
    <source>
        <dbReference type="EMBL" id="KAF2091476.1"/>
    </source>
</evidence>
<dbReference type="Pfam" id="PF00004">
    <property type="entry name" value="AAA"/>
    <property type="match status" value="1"/>
</dbReference>
<dbReference type="InterPro" id="IPR003959">
    <property type="entry name" value="ATPase_AAA_core"/>
</dbReference>
<reference evidence="2" key="1">
    <citation type="journal article" date="2020" name="Stud. Mycol.">
        <title>101 Dothideomycetes genomes: a test case for predicting lifestyles and emergence of pathogens.</title>
        <authorList>
            <person name="Haridas S."/>
            <person name="Albert R."/>
            <person name="Binder M."/>
            <person name="Bloem J."/>
            <person name="Labutti K."/>
            <person name="Salamov A."/>
            <person name="Andreopoulos B."/>
            <person name="Baker S."/>
            <person name="Barry K."/>
            <person name="Bills G."/>
            <person name="Bluhm B."/>
            <person name="Cannon C."/>
            <person name="Castanera R."/>
            <person name="Culley D."/>
            <person name="Daum C."/>
            <person name="Ezra D."/>
            <person name="Gonzalez J."/>
            <person name="Henrissat B."/>
            <person name="Kuo A."/>
            <person name="Liang C."/>
            <person name="Lipzen A."/>
            <person name="Lutzoni F."/>
            <person name="Magnuson J."/>
            <person name="Mondo S."/>
            <person name="Nolan M."/>
            <person name="Ohm R."/>
            <person name="Pangilinan J."/>
            <person name="Park H.-J."/>
            <person name="Ramirez L."/>
            <person name="Alfaro M."/>
            <person name="Sun H."/>
            <person name="Tritt A."/>
            <person name="Yoshinaga Y."/>
            <person name="Zwiers L.-H."/>
            <person name="Turgeon B."/>
            <person name="Goodwin S."/>
            <person name="Spatafora J."/>
            <person name="Crous P."/>
            <person name="Grigoriev I."/>
        </authorList>
    </citation>
    <scope>NUCLEOTIDE SEQUENCE</scope>
    <source>
        <strain evidence="2">CBS 121410</strain>
    </source>
</reference>